<dbReference type="AlphaFoldDB" id="A0AAE3M407"/>
<sequence length="510" mass="55666">MKNMNYLLSQKLPLLNKYGSNLLKSIAFFMVIIFSTSVYGQDTRLITGVVTDEQDEPVVGATVVVEGTTVGIITDFNGEFSLNVPNDATTLVISFIGLQTQNIALAGKTTFKVVLAAETELLEDVIVVGYGQQKKESVVGSITQTTGETLQRSGGVTNVAAALTGQLPGVITTQSSGQPGEEDPSIIIRTRTSWNNSEPYILVDGVERSMSDVDISSVESISVLKDASATAVYGVKGANGVILITTKRGKEGKASIQVRGNATMKIPSKLPAKYDSYDALMLRNLAIEREMAVSEASWADYYPMEQINKFRYPANAAEAERYPNVDWEDVLFKDYTMSYNASANVSGGTKLAKYFAAVDILNEGDLFKTVENGQGYTPGFSYNRINVRSNLDFQLTKTTKFSSNLFGTNGVKQTPWGFSGSGPWQAAYFTAPDAMVPFYESYGIWGYYSPHAAAQPNSVYELARNGLEKQTQTKITTDFKLDQKLDFVLNGLSLGITRYSGDVDPSFRSY</sequence>
<dbReference type="Pfam" id="PF07715">
    <property type="entry name" value="Plug"/>
    <property type="match status" value="1"/>
</dbReference>
<dbReference type="FunFam" id="2.170.130.10:FF:000003">
    <property type="entry name" value="SusC/RagA family TonB-linked outer membrane protein"/>
    <property type="match status" value="1"/>
</dbReference>
<evidence type="ECO:0000313" key="5">
    <source>
        <dbReference type="Proteomes" id="UP001209229"/>
    </source>
</evidence>
<name>A0AAE3M407_9BACT</name>
<dbReference type="FunFam" id="2.60.40.1120:FF:000003">
    <property type="entry name" value="Outer membrane protein Omp121"/>
    <property type="match status" value="1"/>
</dbReference>
<keyword evidence="1" id="KW-1134">Transmembrane beta strand</keyword>
<feature type="domain" description="TonB-dependent receptor plug" evidence="3">
    <location>
        <begin position="135"/>
        <end position="241"/>
    </location>
</feature>
<dbReference type="EMBL" id="JAPDPJ010000018">
    <property type="protein sequence ID" value="MCW3786709.1"/>
    <property type="molecule type" value="Genomic_DNA"/>
</dbReference>
<comment type="subcellular location">
    <subcellularLocation>
        <location evidence="1">Cell outer membrane</location>
        <topology evidence="1">Multi-pass membrane protein</topology>
    </subcellularLocation>
</comment>
<evidence type="ECO:0000256" key="2">
    <source>
        <dbReference type="SAM" id="Phobius"/>
    </source>
</evidence>
<keyword evidence="1" id="KW-0813">Transport</keyword>
<dbReference type="GO" id="GO:0009279">
    <property type="term" value="C:cell outer membrane"/>
    <property type="evidence" value="ECO:0007669"/>
    <property type="project" value="UniProtKB-SubCell"/>
</dbReference>
<dbReference type="SUPFAM" id="SSF56935">
    <property type="entry name" value="Porins"/>
    <property type="match status" value="1"/>
</dbReference>
<keyword evidence="1 2" id="KW-0812">Transmembrane</keyword>
<keyword evidence="1 2" id="KW-0472">Membrane</keyword>
<dbReference type="InterPro" id="IPR012910">
    <property type="entry name" value="Plug_dom"/>
</dbReference>
<dbReference type="RefSeq" id="WP_301190274.1">
    <property type="nucleotide sequence ID" value="NZ_JAPDPJ010000018.1"/>
</dbReference>
<dbReference type="InterPro" id="IPR039426">
    <property type="entry name" value="TonB-dep_rcpt-like"/>
</dbReference>
<dbReference type="InterPro" id="IPR037066">
    <property type="entry name" value="Plug_dom_sf"/>
</dbReference>
<evidence type="ECO:0000256" key="1">
    <source>
        <dbReference type="PROSITE-ProRule" id="PRU01360"/>
    </source>
</evidence>
<accession>A0AAE3M407</accession>
<evidence type="ECO:0000259" key="3">
    <source>
        <dbReference type="Pfam" id="PF07715"/>
    </source>
</evidence>
<gene>
    <name evidence="4" type="ORF">OM075_09540</name>
</gene>
<dbReference type="Gene3D" id="2.60.40.1120">
    <property type="entry name" value="Carboxypeptidase-like, regulatory domain"/>
    <property type="match status" value="1"/>
</dbReference>
<dbReference type="InterPro" id="IPR008969">
    <property type="entry name" value="CarboxyPept-like_regulatory"/>
</dbReference>
<keyword evidence="2" id="KW-1133">Transmembrane helix</keyword>
<evidence type="ECO:0000313" key="4">
    <source>
        <dbReference type="EMBL" id="MCW3786709.1"/>
    </source>
</evidence>
<dbReference type="NCBIfam" id="TIGR04056">
    <property type="entry name" value="OMP_RagA_SusC"/>
    <property type="match status" value="1"/>
</dbReference>
<dbReference type="PROSITE" id="PS52016">
    <property type="entry name" value="TONB_DEPENDENT_REC_3"/>
    <property type="match status" value="1"/>
</dbReference>
<keyword evidence="1" id="KW-0998">Cell outer membrane</keyword>
<reference evidence="4" key="1">
    <citation type="submission" date="2022-10" db="EMBL/GenBank/DDBJ databases">
        <authorList>
            <person name="Yu W.X."/>
        </authorList>
    </citation>
    <scope>NUCLEOTIDE SEQUENCE</scope>
    <source>
        <strain evidence="4">AAT</strain>
    </source>
</reference>
<proteinExistence type="inferred from homology"/>
<dbReference type="SUPFAM" id="SSF49464">
    <property type="entry name" value="Carboxypeptidase regulatory domain-like"/>
    <property type="match status" value="1"/>
</dbReference>
<organism evidence="4 5">
    <name type="scientific">Plebeiibacterium sediminum</name>
    <dbReference type="NCBI Taxonomy" id="2992112"/>
    <lineage>
        <taxon>Bacteria</taxon>
        <taxon>Pseudomonadati</taxon>
        <taxon>Bacteroidota</taxon>
        <taxon>Bacteroidia</taxon>
        <taxon>Marinilabiliales</taxon>
        <taxon>Marinilabiliaceae</taxon>
        <taxon>Plebeiibacterium</taxon>
    </lineage>
</organism>
<keyword evidence="5" id="KW-1185">Reference proteome</keyword>
<dbReference type="InterPro" id="IPR023997">
    <property type="entry name" value="TonB-dep_OMP_SusC/RagA_CS"/>
</dbReference>
<dbReference type="NCBIfam" id="TIGR04057">
    <property type="entry name" value="SusC_RagA_signa"/>
    <property type="match status" value="1"/>
</dbReference>
<feature type="transmembrane region" description="Helical" evidence="2">
    <location>
        <begin position="21"/>
        <end position="40"/>
    </location>
</feature>
<dbReference type="Pfam" id="PF13715">
    <property type="entry name" value="CarbopepD_reg_2"/>
    <property type="match status" value="1"/>
</dbReference>
<protein>
    <submittedName>
        <fullName evidence="4">SusC/RagA family TonB-linked outer membrane protein</fullName>
    </submittedName>
</protein>
<comment type="caution">
    <text evidence="4">The sequence shown here is derived from an EMBL/GenBank/DDBJ whole genome shotgun (WGS) entry which is preliminary data.</text>
</comment>
<dbReference type="Proteomes" id="UP001209229">
    <property type="component" value="Unassembled WGS sequence"/>
</dbReference>
<dbReference type="Gene3D" id="2.170.130.10">
    <property type="entry name" value="TonB-dependent receptor, plug domain"/>
    <property type="match status" value="1"/>
</dbReference>
<comment type="similarity">
    <text evidence="1">Belongs to the TonB-dependent receptor family.</text>
</comment>
<dbReference type="InterPro" id="IPR023996">
    <property type="entry name" value="TonB-dep_OMP_SusC/RagA"/>
</dbReference>